<evidence type="ECO:0000313" key="2">
    <source>
        <dbReference type="Proteomes" id="UP001295423"/>
    </source>
</evidence>
<keyword evidence="2" id="KW-1185">Reference proteome</keyword>
<sequence>MAFEDRPLLSPTDMQFDLVSAIQEDISRSLVSWSPQHVYGHLDKTLLLEEMTWWEQKNLEVNGLAVEFCRELKANHQLIAPNPCLWGRWREKQVVSPEAKAAIAWDTLGRAMRSLPTGLKSWITKHWVGMCGTGKFKVLWGLEKTAACPHCGSFEDHLHVLQCCAVSATQEWERRVSALSTWMDMRLTDHSIKKAILMLLGGVCDPTLPSTQAISPVVQLASWHNRLSVTKASWKLSQELIALGFYMREQRNSAQHSDDNVQLRERHRTANEGIHSQFDMGPDDLP</sequence>
<proteinExistence type="predicted"/>
<protein>
    <submittedName>
        <fullName evidence="1">Uncharacterized protein</fullName>
    </submittedName>
</protein>
<dbReference type="Proteomes" id="UP001295423">
    <property type="component" value="Unassembled WGS sequence"/>
</dbReference>
<name>A0AAD2G0F4_9STRA</name>
<dbReference type="EMBL" id="CAKOGP040001903">
    <property type="protein sequence ID" value="CAJ1956147.1"/>
    <property type="molecule type" value="Genomic_DNA"/>
</dbReference>
<accession>A0AAD2G0F4</accession>
<organism evidence="1 2">
    <name type="scientific">Cylindrotheca closterium</name>
    <dbReference type="NCBI Taxonomy" id="2856"/>
    <lineage>
        <taxon>Eukaryota</taxon>
        <taxon>Sar</taxon>
        <taxon>Stramenopiles</taxon>
        <taxon>Ochrophyta</taxon>
        <taxon>Bacillariophyta</taxon>
        <taxon>Bacillariophyceae</taxon>
        <taxon>Bacillariophycidae</taxon>
        <taxon>Bacillariales</taxon>
        <taxon>Bacillariaceae</taxon>
        <taxon>Cylindrotheca</taxon>
    </lineage>
</organism>
<gene>
    <name evidence="1" type="ORF">CYCCA115_LOCUS16097</name>
</gene>
<comment type="caution">
    <text evidence="1">The sequence shown here is derived from an EMBL/GenBank/DDBJ whole genome shotgun (WGS) entry which is preliminary data.</text>
</comment>
<reference evidence="1" key="1">
    <citation type="submission" date="2023-08" db="EMBL/GenBank/DDBJ databases">
        <authorList>
            <person name="Audoor S."/>
            <person name="Bilcke G."/>
        </authorList>
    </citation>
    <scope>NUCLEOTIDE SEQUENCE</scope>
</reference>
<evidence type="ECO:0000313" key="1">
    <source>
        <dbReference type="EMBL" id="CAJ1956147.1"/>
    </source>
</evidence>
<dbReference type="AlphaFoldDB" id="A0AAD2G0F4"/>